<accession>A0A0N4WZL7</accession>
<name>A0A0N4WZL7_HAEPC</name>
<protein>
    <submittedName>
        <fullName evidence="3">Ovule protein</fullName>
    </submittedName>
</protein>
<evidence type="ECO:0000313" key="1">
    <source>
        <dbReference type="EMBL" id="VDO64867.1"/>
    </source>
</evidence>
<dbReference type="AlphaFoldDB" id="A0A0N4WZL7"/>
<dbReference type="WBParaSite" id="HPLM_0001739501-mRNA-1">
    <property type="protein sequence ID" value="HPLM_0001739501-mRNA-1"/>
    <property type="gene ID" value="HPLM_0001739501"/>
</dbReference>
<sequence length="135" mass="15480">MFASSTACKRLGKLIVGISPNFFHISIHISIHLLIDMRNRYDLDSMMSVPSRYDSFSRSHRHHTKKQTAPNNRHSIGSASGPFVKVVRGCRRHRMDICHFLAAIQTTFLTKTKLFPVNLMPIELHENHGLDEVWA</sequence>
<reference evidence="3" key="1">
    <citation type="submission" date="2017-02" db="UniProtKB">
        <authorList>
            <consortium name="WormBaseParasite"/>
        </authorList>
    </citation>
    <scope>IDENTIFICATION</scope>
</reference>
<evidence type="ECO:0000313" key="2">
    <source>
        <dbReference type="Proteomes" id="UP000268014"/>
    </source>
</evidence>
<keyword evidence="2" id="KW-1185">Reference proteome</keyword>
<gene>
    <name evidence="1" type="ORF">HPLM_LOCUS17387</name>
</gene>
<proteinExistence type="predicted"/>
<reference evidence="1 2" key="2">
    <citation type="submission" date="2018-11" db="EMBL/GenBank/DDBJ databases">
        <authorList>
            <consortium name="Pathogen Informatics"/>
        </authorList>
    </citation>
    <scope>NUCLEOTIDE SEQUENCE [LARGE SCALE GENOMIC DNA]</scope>
    <source>
        <strain evidence="1 2">MHpl1</strain>
    </source>
</reference>
<organism evidence="3">
    <name type="scientific">Haemonchus placei</name>
    <name type="common">Barber's pole worm</name>
    <dbReference type="NCBI Taxonomy" id="6290"/>
    <lineage>
        <taxon>Eukaryota</taxon>
        <taxon>Metazoa</taxon>
        <taxon>Ecdysozoa</taxon>
        <taxon>Nematoda</taxon>
        <taxon>Chromadorea</taxon>
        <taxon>Rhabditida</taxon>
        <taxon>Rhabditina</taxon>
        <taxon>Rhabditomorpha</taxon>
        <taxon>Strongyloidea</taxon>
        <taxon>Trichostrongylidae</taxon>
        <taxon>Haemonchus</taxon>
    </lineage>
</organism>
<dbReference type="Proteomes" id="UP000268014">
    <property type="component" value="Unassembled WGS sequence"/>
</dbReference>
<evidence type="ECO:0000313" key="3">
    <source>
        <dbReference type="WBParaSite" id="HPLM_0001739501-mRNA-1"/>
    </source>
</evidence>
<dbReference type="EMBL" id="UZAF01019939">
    <property type="protein sequence ID" value="VDO64867.1"/>
    <property type="molecule type" value="Genomic_DNA"/>
</dbReference>